<name>A0A0C9UAQ5_SPHS4</name>
<accession>A0A0C9UAQ5</accession>
<sequence>MGRSDCVQAILSKTPALQELRLEAFDFDEYPRDMLSSLIELRTLVIARAIPTKEFLRSIFLPRPDTNQTLPNLRKFIIEKPDLGFSISKTLIQIIESRVDSEDPAKRMEFHVWSEVRKSRSLQPNH</sequence>
<protein>
    <submittedName>
        <fullName evidence="1">Uncharacterized protein</fullName>
    </submittedName>
</protein>
<keyword evidence="2" id="KW-1185">Reference proteome</keyword>
<evidence type="ECO:0000313" key="1">
    <source>
        <dbReference type="EMBL" id="KIJ26172.1"/>
    </source>
</evidence>
<dbReference type="Proteomes" id="UP000054279">
    <property type="component" value="Unassembled WGS sequence"/>
</dbReference>
<evidence type="ECO:0000313" key="2">
    <source>
        <dbReference type="Proteomes" id="UP000054279"/>
    </source>
</evidence>
<feature type="non-terminal residue" evidence="1">
    <location>
        <position position="126"/>
    </location>
</feature>
<gene>
    <name evidence="1" type="ORF">M422DRAFT_38336</name>
</gene>
<dbReference type="AlphaFoldDB" id="A0A0C9UAQ5"/>
<dbReference type="EMBL" id="KN837381">
    <property type="protein sequence ID" value="KIJ26172.1"/>
    <property type="molecule type" value="Genomic_DNA"/>
</dbReference>
<organism evidence="1 2">
    <name type="scientific">Sphaerobolus stellatus (strain SS14)</name>
    <dbReference type="NCBI Taxonomy" id="990650"/>
    <lineage>
        <taxon>Eukaryota</taxon>
        <taxon>Fungi</taxon>
        <taxon>Dikarya</taxon>
        <taxon>Basidiomycota</taxon>
        <taxon>Agaricomycotina</taxon>
        <taxon>Agaricomycetes</taxon>
        <taxon>Phallomycetidae</taxon>
        <taxon>Geastrales</taxon>
        <taxon>Sphaerobolaceae</taxon>
        <taxon>Sphaerobolus</taxon>
    </lineage>
</organism>
<reference evidence="1 2" key="1">
    <citation type="submission" date="2014-06" db="EMBL/GenBank/DDBJ databases">
        <title>Evolutionary Origins and Diversification of the Mycorrhizal Mutualists.</title>
        <authorList>
            <consortium name="DOE Joint Genome Institute"/>
            <consortium name="Mycorrhizal Genomics Consortium"/>
            <person name="Kohler A."/>
            <person name="Kuo A."/>
            <person name="Nagy L.G."/>
            <person name="Floudas D."/>
            <person name="Copeland A."/>
            <person name="Barry K.W."/>
            <person name="Cichocki N."/>
            <person name="Veneault-Fourrey C."/>
            <person name="LaButti K."/>
            <person name="Lindquist E.A."/>
            <person name="Lipzen A."/>
            <person name="Lundell T."/>
            <person name="Morin E."/>
            <person name="Murat C."/>
            <person name="Riley R."/>
            <person name="Ohm R."/>
            <person name="Sun H."/>
            <person name="Tunlid A."/>
            <person name="Henrissat B."/>
            <person name="Grigoriev I.V."/>
            <person name="Hibbett D.S."/>
            <person name="Martin F."/>
        </authorList>
    </citation>
    <scope>NUCLEOTIDE SEQUENCE [LARGE SCALE GENOMIC DNA]</scope>
    <source>
        <strain evidence="1 2">SS14</strain>
    </source>
</reference>
<proteinExistence type="predicted"/>
<dbReference type="HOGENOM" id="CLU_1987008_0_0_1"/>